<feature type="region of interest" description="Disordered" evidence="1">
    <location>
        <begin position="204"/>
        <end position="223"/>
    </location>
</feature>
<sequence length="438" mass="52008">MKSTPISYASTCSFPNLKYQISKMLQHFFFHQKVIPRSIQKKYFNLIRSKLLDRYYLIKSRADKVTQRNSRTKTFFNFSYKRYRYYFGIFTPCNFSTTYNFGIEHSQLCRAPSPYIMSHNRRACVSHQKYLNNFHNVKSHTTLSNDNVNTKQYHANRTYFKWWTGTIKHVRSKRLGISYDVLYQASSPKYLHVHKDHRMYRKRLDNFRSHHSDSSKRSKRQKSRFLRACRSVFYNRGSNHKKSQKRVDSLEEKLHRAKQHRFLFLPSQHINKPIQHLKYHKRLVLRDEEHYKFYIPPNPLKFQAVIAPVITLDPSLHLCSGNASTSNLDTHSPATNIQPILPKDENTWHDKLGIWIPNDLLPYVTDEPVYTSNRQAKIKGKQWEPGSIFWLNGIKKRKQAHELAVRQQKDREASDAARLLHEAELSSRAKLWVPLPTV</sequence>
<dbReference type="EMBL" id="LLXJ01001799">
    <property type="protein sequence ID" value="PKC00721.1"/>
    <property type="molecule type" value="Genomic_DNA"/>
</dbReference>
<dbReference type="VEuPathDB" id="FungiDB:RhiirA1_491621"/>
<accession>A0A2N0P1M3</accession>
<organism evidence="3 4">
    <name type="scientific">Rhizophagus irregularis</name>
    <dbReference type="NCBI Taxonomy" id="588596"/>
    <lineage>
        <taxon>Eukaryota</taxon>
        <taxon>Fungi</taxon>
        <taxon>Fungi incertae sedis</taxon>
        <taxon>Mucoromycota</taxon>
        <taxon>Glomeromycotina</taxon>
        <taxon>Glomeromycetes</taxon>
        <taxon>Glomerales</taxon>
        <taxon>Glomeraceae</taxon>
        <taxon>Rhizophagus</taxon>
    </lineage>
</organism>
<dbReference type="AlphaFoldDB" id="A0A2N0P1M3"/>
<feature type="domain" description="DUF8211" evidence="2">
    <location>
        <begin position="154"/>
        <end position="295"/>
    </location>
</feature>
<gene>
    <name evidence="3" type="ORF">RhiirA5_382253</name>
</gene>
<evidence type="ECO:0000259" key="2">
    <source>
        <dbReference type="Pfam" id="PF26638"/>
    </source>
</evidence>
<reference evidence="3 4" key="2">
    <citation type="submission" date="2017-09" db="EMBL/GenBank/DDBJ databases">
        <title>Extensive intraspecific genome diversity in a model arbuscular mycorrhizal fungus.</title>
        <authorList>
            <person name="Chen E.C."/>
            <person name="Morin E."/>
            <person name="Beaudet D."/>
            <person name="Noel J."/>
            <person name="Ndikumana S."/>
            <person name="Charron P."/>
            <person name="St-Onge C."/>
            <person name="Giorgi J."/>
            <person name="Grigoriev I.V."/>
            <person name="Roux C."/>
            <person name="Martin F.M."/>
            <person name="Corradi N."/>
        </authorList>
    </citation>
    <scope>NUCLEOTIDE SEQUENCE [LARGE SCALE GENOMIC DNA]</scope>
    <source>
        <strain evidence="3 4">A5</strain>
    </source>
</reference>
<dbReference type="Proteomes" id="UP000232722">
    <property type="component" value="Unassembled WGS sequence"/>
</dbReference>
<dbReference type="InterPro" id="IPR058524">
    <property type="entry name" value="DUF8211"/>
</dbReference>
<protein>
    <recommendedName>
        <fullName evidence="2">DUF8211 domain-containing protein</fullName>
    </recommendedName>
</protein>
<dbReference type="VEuPathDB" id="FungiDB:FUN_025462"/>
<dbReference type="VEuPathDB" id="FungiDB:RhiirFUN_026467"/>
<dbReference type="Pfam" id="PF26638">
    <property type="entry name" value="DUF8211"/>
    <property type="match status" value="1"/>
</dbReference>
<reference evidence="3 4" key="1">
    <citation type="submission" date="2016-04" db="EMBL/GenBank/DDBJ databases">
        <title>Genome analyses suggest a sexual origin of heterokaryosis in a supposedly ancient asexual fungus.</title>
        <authorList>
            <person name="Ropars J."/>
            <person name="Sedzielewska K."/>
            <person name="Noel J."/>
            <person name="Charron P."/>
            <person name="Farinelli L."/>
            <person name="Marton T."/>
            <person name="Kruger M."/>
            <person name="Pelin A."/>
            <person name="Brachmann A."/>
            <person name="Corradi N."/>
        </authorList>
    </citation>
    <scope>NUCLEOTIDE SEQUENCE [LARGE SCALE GENOMIC DNA]</scope>
    <source>
        <strain evidence="3 4">A5</strain>
    </source>
</reference>
<proteinExistence type="predicted"/>
<feature type="compositionally biased region" description="Basic and acidic residues" evidence="1">
    <location>
        <begin position="204"/>
        <end position="216"/>
    </location>
</feature>
<evidence type="ECO:0000313" key="3">
    <source>
        <dbReference type="EMBL" id="PKC00721.1"/>
    </source>
</evidence>
<evidence type="ECO:0000256" key="1">
    <source>
        <dbReference type="SAM" id="MobiDB-lite"/>
    </source>
</evidence>
<evidence type="ECO:0000313" key="4">
    <source>
        <dbReference type="Proteomes" id="UP000232722"/>
    </source>
</evidence>
<name>A0A2N0P1M3_9GLOM</name>
<comment type="caution">
    <text evidence="3">The sequence shown here is derived from an EMBL/GenBank/DDBJ whole genome shotgun (WGS) entry which is preliminary data.</text>
</comment>